<dbReference type="InterPro" id="IPR050231">
    <property type="entry name" value="Iron_ascorbate_oxido_reductase"/>
</dbReference>
<name>A0A5N6U9M1_ASPAV</name>
<dbReference type="SUPFAM" id="SSF51197">
    <property type="entry name" value="Clavaminate synthase-like"/>
    <property type="match status" value="1"/>
</dbReference>
<reference evidence="4 5" key="1">
    <citation type="submission" date="2019-04" db="EMBL/GenBank/DDBJ databases">
        <title>Friends and foes A comparative genomics study of 23 Aspergillus species from section Flavi.</title>
        <authorList>
            <consortium name="DOE Joint Genome Institute"/>
            <person name="Kjaerbolling I."/>
            <person name="Vesth T."/>
            <person name="Frisvad J.C."/>
            <person name="Nybo J.L."/>
            <person name="Theobald S."/>
            <person name="Kildgaard S."/>
            <person name="Isbrandt T."/>
            <person name="Kuo A."/>
            <person name="Sato A."/>
            <person name="Lyhne E.K."/>
            <person name="Kogle M.E."/>
            <person name="Wiebenga A."/>
            <person name="Kun R.S."/>
            <person name="Lubbers R.J."/>
            <person name="Makela M.R."/>
            <person name="Barry K."/>
            <person name="Chovatia M."/>
            <person name="Clum A."/>
            <person name="Daum C."/>
            <person name="Haridas S."/>
            <person name="He G."/>
            <person name="LaButti K."/>
            <person name="Lipzen A."/>
            <person name="Mondo S."/>
            <person name="Riley R."/>
            <person name="Salamov A."/>
            <person name="Simmons B.A."/>
            <person name="Magnuson J.K."/>
            <person name="Henrissat B."/>
            <person name="Mortensen U.H."/>
            <person name="Larsen T.O."/>
            <person name="Devries R.P."/>
            <person name="Grigoriev I.V."/>
            <person name="Machida M."/>
            <person name="Baker S.E."/>
            <person name="Andersen M.R."/>
        </authorList>
    </citation>
    <scope>NUCLEOTIDE SEQUENCE [LARGE SCALE GENOMIC DNA]</scope>
    <source>
        <strain evidence="4 5">IBT 18842</strain>
    </source>
</reference>
<dbReference type="PANTHER" id="PTHR47990">
    <property type="entry name" value="2-OXOGLUTARATE (2OG) AND FE(II)-DEPENDENT OXYGENASE SUPERFAMILY PROTEIN-RELATED"/>
    <property type="match status" value="1"/>
</dbReference>
<accession>A0A5N6U9M1</accession>
<dbReference type="OrthoDB" id="288590at2759"/>
<evidence type="ECO:0008006" key="6">
    <source>
        <dbReference type="Google" id="ProtNLM"/>
    </source>
</evidence>
<dbReference type="InterPro" id="IPR044861">
    <property type="entry name" value="IPNS-like_FE2OG_OXY"/>
</dbReference>
<evidence type="ECO:0000313" key="4">
    <source>
        <dbReference type="EMBL" id="KAE8155290.1"/>
    </source>
</evidence>
<dbReference type="InterPro" id="IPR027443">
    <property type="entry name" value="IPNS-like_sf"/>
</dbReference>
<dbReference type="Gene3D" id="2.60.120.330">
    <property type="entry name" value="B-lactam Antibiotic, Isopenicillin N Synthase, Chain"/>
    <property type="match status" value="1"/>
</dbReference>
<comment type="similarity">
    <text evidence="1">Belongs to the iron/ascorbate-dependent oxidoreductase family.</text>
</comment>
<evidence type="ECO:0000256" key="1">
    <source>
        <dbReference type="ARBA" id="ARBA00008056"/>
    </source>
</evidence>
<sequence>MSNTAAATQESPEMASIKTINMGDILAREPVALRVLLDAARSPGFFYVDFREPSTADILEELPDMFALVKEYFCQPEHEKMKSYYPNEECGYKRYAQLETFEFALDDHSNGLFNYPGFQQNQKRSMMPFSERCHKVAMQILSALSDGLMRQGTERFENKNLPGMPSDSGFMIYCAPTQARVADVEDNAHTDEGTLTLMFFNQLCMQLKHPRTNEYQWIEHRPGQMLVNVGNSLVEHSNGEFYSCLHRAMQPEDGVEERYLLSYLLRPGKSA</sequence>
<dbReference type="InterPro" id="IPR026992">
    <property type="entry name" value="DIOX_N"/>
</dbReference>
<organism evidence="4 5">
    <name type="scientific">Aspergillus avenaceus</name>
    <dbReference type="NCBI Taxonomy" id="36643"/>
    <lineage>
        <taxon>Eukaryota</taxon>
        <taxon>Fungi</taxon>
        <taxon>Dikarya</taxon>
        <taxon>Ascomycota</taxon>
        <taxon>Pezizomycotina</taxon>
        <taxon>Eurotiomycetes</taxon>
        <taxon>Eurotiomycetidae</taxon>
        <taxon>Eurotiales</taxon>
        <taxon>Aspergillaceae</taxon>
        <taxon>Aspergillus</taxon>
        <taxon>Aspergillus subgen. Circumdati</taxon>
    </lineage>
</organism>
<evidence type="ECO:0000259" key="3">
    <source>
        <dbReference type="Pfam" id="PF14226"/>
    </source>
</evidence>
<evidence type="ECO:0000313" key="5">
    <source>
        <dbReference type="Proteomes" id="UP000325780"/>
    </source>
</evidence>
<feature type="domain" description="Non-haem dioxygenase N-terminal" evidence="3">
    <location>
        <begin position="27"/>
        <end position="98"/>
    </location>
</feature>
<feature type="domain" description="Isopenicillin N synthase-like Fe(2+) 2OG dioxygenase" evidence="2">
    <location>
        <begin position="184"/>
        <end position="267"/>
    </location>
</feature>
<dbReference type="EMBL" id="ML742023">
    <property type="protein sequence ID" value="KAE8155290.1"/>
    <property type="molecule type" value="Genomic_DNA"/>
</dbReference>
<keyword evidence="5" id="KW-1185">Reference proteome</keyword>
<dbReference type="AlphaFoldDB" id="A0A5N6U9M1"/>
<protein>
    <recommendedName>
        <fullName evidence="6">Clavaminate synthase-like protein</fullName>
    </recommendedName>
</protein>
<gene>
    <name evidence="4" type="ORF">BDV25DRAFT_135037</name>
</gene>
<proteinExistence type="inferred from homology"/>
<dbReference type="Pfam" id="PF14226">
    <property type="entry name" value="DIOX_N"/>
    <property type="match status" value="1"/>
</dbReference>
<dbReference type="Pfam" id="PF03171">
    <property type="entry name" value="2OG-FeII_Oxy"/>
    <property type="match status" value="1"/>
</dbReference>
<evidence type="ECO:0000259" key="2">
    <source>
        <dbReference type="Pfam" id="PF03171"/>
    </source>
</evidence>
<dbReference type="Proteomes" id="UP000325780">
    <property type="component" value="Unassembled WGS sequence"/>
</dbReference>